<accession>I3CGJ7</accession>
<dbReference type="InterPro" id="IPR018530">
    <property type="entry name" value="SiaC"/>
</dbReference>
<reference evidence="2 3" key="1">
    <citation type="submission" date="2011-11" db="EMBL/GenBank/DDBJ databases">
        <title>Improved High-Quality Draft sequence of Beggiatoa alba B18lD.</title>
        <authorList>
            <consortium name="US DOE Joint Genome Institute"/>
            <person name="Lucas S."/>
            <person name="Han J."/>
            <person name="Lapidus A."/>
            <person name="Cheng J.-F."/>
            <person name="Goodwin L."/>
            <person name="Pitluck S."/>
            <person name="Peters L."/>
            <person name="Mikhailova N."/>
            <person name="Held B."/>
            <person name="Detter J.C."/>
            <person name="Han C."/>
            <person name="Tapia R."/>
            <person name="Land M."/>
            <person name="Hauser L."/>
            <person name="Kyrpides N."/>
            <person name="Ivanova N."/>
            <person name="Pagani I."/>
            <person name="Samuel K."/>
            <person name="Teske A."/>
            <person name="Mueller J."/>
            <person name="Woyke T."/>
        </authorList>
    </citation>
    <scope>NUCLEOTIDE SEQUENCE [LARGE SCALE GENOMIC DNA]</scope>
    <source>
        <strain evidence="2 3">B18LD</strain>
    </source>
</reference>
<keyword evidence="3" id="KW-1185">Reference proteome</keyword>
<proteinExistence type="predicted"/>
<dbReference type="InterPro" id="IPR036513">
    <property type="entry name" value="STAS_dom_sf"/>
</dbReference>
<dbReference type="PROSITE" id="PS50801">
    <property type="entry name" value="STAS"/>
    <property type="match status" value="1"/>
</dbReference>
<dbReference type="RefSeq" id="WP_002685939.1">
    <property type="nucleotide sequence ID" value="NZ_JH600070.1"/>
</dbReference>
<dbReference type="NCBIfam" id="NF047705">
    <property type="entry name" value="slr1659_superfam"/>
    <property type="match status" value="1"/>
</dbReference>
<gene>
    <name evidence="2" type="ORF">BegalDRAFT_1866</name>
</gene>
<dbReference type="Proteomes" id="UP000005744">
    <property type="component" value="Unassembled WGS sequence"/>
</dbReference>
<feature type="domain" description="STAS" evidence="1">
    <location>
        <begin position="21"/>
        <end position="116"/>
    </location>
</feature>
<dbReference type="eggNOG" id="COG5439">
    <property type="taxonomic scope" value="Bacteria"/>
</dbReference>
<dbReference type="InterPro" id="IPR002645">
    <property type="entry name" value="STAS_dom"/>
</dbReference>
<protein>
    <recommendedName>
        <fullName evidence="1">STAS domain-containing protein</fullName>
    </recommendedName>
</protein>
<dbReference type="HOGENOM" id="CLU_136789_0_0_6"/>
<evidence type="ECO:0000313" key="3">
    <source>
        <dbReference type="Proteomes" id="UP000005744"/>
    </source>
</evidence>
<dbReference type="Gene3D" id="3.30.750.24">
    <property type="entry name" value="STAS domain"/>
    <property type="match status" value="1"/>
</dbReference>
<dbReference type="STRING" id="395493.BegalDRAFT_1866"/>
<evidence type="ECO:0000313" key="2">
    <source>
        <dbReference type="EMBL" id="EIJ42740.1"/>
    </source>
</evidence>
<dbReference type="EMBL" id="JH600070">
    <property type="protein sequence ID" value="EIJ42740.1"/>
    <property type="molecule type" value="Genomic_DNA"/>
</dbReference>
<dbReference type="OrthoDB" id="9805711at2"/>
<name>I3CGJ7_9GAMM</name>
<dbReference type="Pfam" id="PF09345">
    <property type="entry name" value="SiaC"/>
    <property type="match status" value="1"/>
</dbReference>
<organism evidence="2 3">
    <name type="scientific">Beggiatoa alba B18LD</name>
    <dbReference type="NCBI Taxonomy" id="395493"/>
    <lineage>
        <taxon>Bacteria</taxon>
        <taxon>Pseudomonadati</taxon>
        <taxon>Pseudomonadota</taxon>
        <taxon>Gammaproteobacteria</taxon>
        <taxon>Thiotrichales</taxon>
        <taxon>Thiotrichaceae</taxon>
        <taxon>Beggiatoa</taxon>
    </lineage>
</organism>
<evidence type="ECO:0000259" key="1">
    <source>
        <dbReference type="PROSITE" id="PS50801"/>
    </source>
</evidence>
<dbReference type="AlphaFoldDB" id="I3CGJ7"/>
<dbReference type="SUPFAM" id="SSF52091">
    <property type="entry name" value="SpoIIaa-like"/>
    <property type="match status" value="1"/>
</dbReference>
<sequence length="116" mass="13449">MFKKLKAEDYRIESNMFTGTVTFQGKLQLQDSKAYTPILEMLNELAAKDLPKITIDLRALELMNSSGINTLSKFLMLMERKQQTQVVVHGLRDITWQDRMLTNIKRVLPSFQLSLQ</sequence>